<accession>A0ABX9QG05</accession>
<comment type="caution">
    <text evidence="9">The sequence shown here is derived from an EMBL/GenBank/DDBJ whole genome shotgun (WGS) entry which is preliminary data.</text>
</comment>
<evidence type="ECO:0000256" key="4">
    <source>
        <dbReference type="ARBA" id="ARBA00023235"/>
    </source>
</evidence>
<feature type="compositionally biased region" description="Low complexity" evidence="7">
    <location>
        <begin position="28"/>
        <end position="40"/>
    </location>
</feature>
<keyword evidence="10" id="KW-1185">Reference proteome</keyword>
<evidence type="ECO:0000256" key="5">
    <source>
        <dbReference type="PROSITE-ProRule" id="PRU00277"/>
    </source>
</evidence>
<evidence type="ECO:0000259" key="8">
    <source>
        <dbReference type="PROSITE" id="PS50059"/>
    </source>
</evidence>
<dbReference type="RefSeq" id="WP_120533859.1">
    <property type="nucleotide sequence ID" value="NZ_RAWI01000139.1"/>
</dbReference>
<dbReference type="PANTHER" id="PTHR43811:SF19">
    <property type="entry name" value="39 KDA FK506-BINDING NUCLEAR PROTEIN"/>
    <property type="match status" value="1"/>
</dbReference>
<evidence type="ECO:0000256" key="6">
    <source>
        <dbReference type="RuleBase" id="RU003915"/>
    </source>
</evidence>
<evidence type="ECO:0000256" key="7">
    <source>
        <dbReference type="SAM" id="MobiDB-lite"/>
    </source>
</evidence>
<feature type="domain" description="PPIase FKBP-type" evidence="8">
    <location>
        <begin position="152"/>
        <end position="238"/>
    </location>
</feature>
<dbReference type="InterPro" id="IPR046357">
    <property type="entry name" value="PPIase_dom_sf"/>
</dbReference>
<sequence>MKKTMLIATLLSLTACQGQGGAQGDKPGATGSTTAATAGAPQTEEQKTFYALGLSIGRSISVFDMTPQELEFVKAGLGAQVSGQKTDVDLETYGPKLQELARERSVRKATQEKEKSVKFLEEKAKEPGAQKTESGLIYKETQAGTGAQPVASDIVKVHYKGTLSDGKEFDSSFKRGEPTQFPLQGVIKCWTEGLQKMKVGGKAQLTCPSDIAYGDRGAPPNIPGGAALVFDVELIEIVKPPEAPPGGMPGMPGMPGGMGGPPPAGKPGAKPTPPPAPTK</sequence>
<dbReference type="InterPro" id="IPR036944">
    <property type="entry name" value="PPIase_FKBP_N_sf"/>
</dbReference>
<dbReference type="Pfam" id="PF00254">
    <property type="entry name" value="FKBP_C"/>
    <property type="match status" value="1"/>
</dbReference>
<dbReference type="InterPro" id="IPR001179">
    <property type="entry name" value="PPIase_FKBP_dom"/>
</dbReference>
<dbReference type="PROSITE" id="PS50059">
    <property type="entry name" value="FKBP_PPIASE"/>
    <property type="match status" value="1"/>
</dbReference>
<dbReference type="Pfam" id="PF01346">
    <property type="entry name" value="FKBP_N"/>
    <property type="match status" value="1"/>
</dbReference>
<evidence type="ECO:0000313" key="9">
    <source>
        <dbReference type="EMBL" id="RKI06859.1"/>
    </source>
</evidence>
<comment type="catalytic activity">
    <reaction evidence="1 5 6">
        <text>[protein]-peptidylproline (omega=180) = [protein]-peptidylproline (omega=0)</text>
        <dbReference type="Rhea" id="RHEA:16237"/>
        <dbReference type="Rhea" id="RHEA-COMP:10747"/>
        <dbReference type="Rhea" id="RHEA-COMP:10748"/>
        <dbReference type="ChEBI" id="CHEBI:83833"/>
        <dbReference type="ChEBI" id="CHEBI:83834"/>
        <dbReference type="EC" id="5.2.1.8"/>
    </reaction>
</comment>
<evidence type="ECO:0000256" key="2">
    <source>
        <dbReference type="ARBA" id="ARBA00006577"/>
    </source>
</evidence>
<feature type="compositionally biased region" description="Gly residues" evidence="7">
    <location>
        <begin position="248"/>
        <end position="259"/>
    </location>
</feature>
<reference evidence="9 10" key="1">
    <citation type="submission" date="2018-09" db="EMBL/GenBank/DDBJ databases">
        <authorList>
            <person name="Livingstone P.G."/>
            <person name="Whitworth D.E."/>
        </authorList>
    </citation>
    <scope>NUCLEOTIDE SEQUENCE [LARGE SCALE GENOMIC DNA]</scope>
    <source>
        <strain evidence="9 10">CA031B</strain>
    </source>
</reference>
<dbReference type="EMBL" id="RAWI01000139">
    <property type="protein sequence ID" value="RKI06859.1"/>
    <property type="molecule type" value="Genomic_DNA"/>
</dbReference>
<feature type="region of interest" description="Disordered" evidence="7">
    <location>
        <begin position="240"/>
        <end position="279"/>
    </location>
</feature>
<dbReference type="Gene3D" id="3.10.50.40">
    <property type="match status" value="1"/>
</dbReference>
<evidence type="ECO:0000256" key="1">
    <source>
        <dbReference type="ARBA" id="ARBA00000971"/>
    </source>
</evidence>
<evidence type="ECO:0000256" key="3">
    <source>
        <dbReference type="ARBA" id="ARBA00023110"/>
    </source>
</evidence>
<protein>
    <recommendedName>
        <fullName evidence="6">Peptidyl-prolyl cis-trans isomerase</fullName>
        <ecNumber evidence="6">5.2.1.8</ecNumber>
    </recommendedName>
</protein>
<name>A0ABX9QG05_9BACT</name>
<proteinExistence type="inferred from homology"/>
<gene>
    <name evidence="9" type="ORF">D7Y13_19185</name>
</gene>
<feature type="compositionally biased region" description="Pro residues" evidence="7">
    <location>
        <begin position="260"/>
        <end position="279"/>
    </location>
</feature>
<dbReference type="InterPro" id="IPR000774">
    <property type="entry name" value="PPIase_FKBP_N"/>
</dbReference>
<keyword evidence="4 5" id="KW-0413">Isomerase</keyword>
<dbReference type="SUPFAM" id="SSF54534">
    <property type="entry name" value="FKBP-like"/>
    <property type="match status" value="1"/>
</dbReference>
<dbReference type="PANTHER" id="PTHR43811">
    <property type="entry name" value="FKBP-TYPE PEPTIDYL-PROLYL CIS-TRANS ISOMERASE FKPA"/>
    <property type="match status" value="1"/>
</dbReference>
<dbReference type="Proteomes" id="UP000278907">
    <property type="component" value="Unassembled WGS sequence"/>
</dbReference>
<keyword evidence="3 5" id="KW-0697">Rotamase</keyword>
<dbReference type="GO" id="GO:0016853">
    <property type="term" value="F:isomerase activity"/>
    <property type="evidence" value="ECO:0007669"/>
    <property type="project" value="UniProtKB-KW"/>
</dbReference>
<dbReference type="EC" id="5.2.1.8" evidence="6"/>
<dbReference type="Gene3D" id="1.10.287.460">
    <property type="entry name" value="Peptidyl-prolyl cis-trans isomerase, FKBP-type, N-terminal domain"/>
    <property type="match status" value="1"/>
</dbReference>
<organism evidence="9 10">
    <name type="scientific">Corallococcus praedator</name>
    <dbReference type="NCBI Taxonomy" id="2316724"/>
    <lineage>
        <taxon>Bacteria</taxon>
        <taxon>Pseudomonadati</taxon>
        <taxon>Myxococcota</taxon>
        <taxon>Myxococcia</taxon>
        <taxon>Myxococcales</taxon>
        <taxon>Cystobacterineae</taxon>
        <taxon>Myxococcaceae</taxon>
        <taxon>Corallococcus</taxon>
    </lineage>
</organism>
<feature type="region of interest" description="Disordered" evidence="7">
    <location>
        <begin position="19"/>
        <end position="41"/>
    </location>
</feature>
<comment type="similarity">
    <text evidence="2 6">Belongs to the FKBP-type PPIase family.</text>
</comment>
<dbReference type="PROSITE" id="PS51257">
    <property type="entry name" value="PROKAR_LIPOPROTEIN"/>
    <property type="match status" value="1"/>
</dbReference>
<evidence type="ECO:0000313" key="10">
    <source>
        <dbReference type="Proteomes" id="UP000278907"/>
    </source>
</evidence>